<keyword evidence="8" id="KW-0863">Zinc-finger</keyword>
<evidence type="ECO:0000256" key="16">
    <source>
        <dbReference type="ARBA" id="ARBA00042156"/>
    </source>
</evidence>
<evidence type="ECO:0000256" key="8">
    <source>
        <dbReference type="ARBA" id="ARBA00022771"/>
    </source>
</evidence>
<evidence type="ECO:0000256" key="1">
    <source>
        <dbReference type="ARBA" id="ARBA00004496"/>
    </source>
</evidence>
<dbReference type="GO" id="GO:0003677">
    <property type="term" value="F:DNA binding"/>
    <property type="evidence" value="ECO:0007669"/>
    <property type="project" value="UniProtKB-KW"/>
</dbReference>
<dbReference type="eggNOG" id="COG0178">
    <property type="taxonomic scope" value="Bacteria"/>
</dbReference>
<evidence type="ECO:0000313" key="19">
    <source>
        <dbReference type="Proteomes" id="UP000007113"/>
    </source>
</evidence>
<dbReference type="InterPro" id="IPR017871">
    <property type="entry name" value="ABC_transporter-like_CS"/>
</dbReference>
<evidence type="ECO:0000256" key="4">
    <source>
        <dbReference type="ARBA" id="ARBA00022737"/>
    </source>
</evidence>
<keyword evidence="19" id="KW-1185">Reference proteome</keyword>
<dbReference type="AlphaFoldDB" id="G8NY51"/>
<organism evidence="18 19">
    <name type="scientific">Granulicella mallensis (strain ATCC BAA-1857 / DSM 23137 / MP5ACTX8)</name>
    <dbReference type="NCBI Taxonomy" id="682795"/>
    <lineage>
        <taxon>Bacteria</taxon>
        <taxon>Pseudomonadati</taxon>
        <taxon>Acidobacteriota</taxon>
        <taxon>Terriglobia</taxon>
        <taxon>Terriglobales</taxon>
        <taxon>Acidobacteriaceae</taxon>
        <taxon>Granulicella</taxon>
    </lineage>
</organism>
<keyword evidence="7" id="KW-0228">DNA excision</keyword>
<dbReference type="GO" id="GO:0005737">
    <property type="term" value="C:cytoplasm"/>
    <property type="evidence" value="ECO:0007669"/>
    <property type="project" value="UniProtKB-SubCell"/>
</dbReference>
<dbReference type="OrthoDB" id="9809851at2"/>
<evidence type="ECO:0000256" key="14">
    <source>
        <dbReference type="ARBA" id="ARBA00038000"/>
    </source>
</evidence>
<evidence type="ECO:0000256" key="6">
    <source>
        <dbReference type="ARBA" id="ARBA00022763"/>
    </source>
</evidence>
<evidence type="ECO:0000256" key="12">
    <source>
        <dbReference type="ARBA" id="ARBA00023125"/>
    </source>
</evidence>
<protein>
    <recommendedName>
        <fullName evidence="15">UvrABC system protein A</fullName>
    </recommendedName>
    <alternativeName>
        <fullName evidence="16">Excinuclease ABC subunit A</fullName>
    </alternativeName>
</protein>
<dbReference type="NCBIfam" id="TIGR00630">
    <property type="entry name" value="uvra"/>
    <property type="match status" value="1"/>
</dbReference>
<dbReference type="RefSeq" id="WP_014265603.1">
    <property type="nucleotide sequence ID" value="NC_016631.1"/>
</dbReference>
<dbReference type="Proteomes" id="UP000007113">
    <property type="component" value="Chromosome"/>
</dbReference>
<comment type="subcellular location">
    <subcellularLocation>
        <location evidence="1">Cytoplasm</location>
    </subcellularLocation>
</comment>
<dbReference type="InterPro" id="IPR003439">
    <property type="entry name" value="ABC_transporter-like_ATP-bd"/>
</dbReference>
<accession>G8NY51</accession>
<feature type="domain" description="ABC transporter" evidence="17">
    <location>
        <begin position="397"/>
        <end position="630"/>
    </location>
</feature>
<keyword evidence="6" id="KW-0227">DNA damage</keyword>
<dbReference type="GO" id="GO:0016887">
    <property type="term" value="F:ATP hydrolysis activity"/>
    <property type="evidence" value="ECO:0007669"/>
    <property type="project" value="InterPro"/>
</dbReference>
<keyword evidence="4" id="KW-0677">Repeat</keyword>
<dbReference type="GO" id="GO:0004518">
    <property type="term" value="F:nuclease activity"/>
    <property type="evidence" value="ECO:0007669"/>
    <property type="project" value="UniProtKB-KW"/>
</dbReference>
<dbReference type="KEGG" id="gma:AciX8_2408"/>
<evidence type="ECO:0000256" key="2">
    <source>
        <dbReference type="ARBA" id="ARBA00022490"/>
    </source>
</evidence>
<name>G8NY51_GRAMM</name>
<dbReference type="GO" id="GO:0008270">
    <property type="term" value="F:zinc ion binding"/>
    <property type="evidence" value="ECO:0007669"/>
    <property type="project" value="UniProtKB-KW"/>
</dbReference>
<dbReference type="GO" id="GO:0006289">
    <property type="term" value="P:nucleotide-excision repair"/>
    <property type="evidence" value="ECO:0007669"/>
    <property type="project" value="InterPro"/>
</dbReference>
<dbReference type="InterPro" id="IPR027417">
    <property type="entry name" value="P-loop_NTPase"/>
</dbReference>
<evidence type="ECO:0000256" key="11">
    <source>
        <dbReference type="ARBA" id="ARBA00022881"/>
    </source>
</evidence>
<dbReference type="PANTHER" id="PTHR43152">
    <property type="entry name" value="UVRABC SYSTEM PROTEIN A"/>
    <property type="match status" value="1"/>
</dbReference>
<dbReference type="PROSITE" id="PS50893">
    <property type="entry name" value="ABC_TRANSPORTER_2"/>
    <property type="match status" value="1"/>
</dbReference>
<evidence type="ECO:0000313" key="18">
    <source>
        <dbReference type="EMBL" id="AEU36725.1"/>
    </source>
</evidence>
<reference evidence="18 19" key="1">
    <citation type="submission" date="2011-11" db="EMBL/GenBank/DDBJ databases">
        <title>Complete sequence of Granulicella mallensis MP5ACTX8.</title>
        <authorList>
            <consortium name="US DOE Joint Genome Institute"/>
            <person name="Lucas S."/>
            <person name="Copeland A."/>
            <person name="Lapidus A."/>
            <person name="Cheng J.-F."/>
            <person name="Goodwin L."/>
            <person name="Pitluck S."/>
            <person name="Peters L."/>
            <person name="Lu M."/>
            <person name="Detter J.C."/>
            <person name="Han C."/>
            <person name="Tapia R."/>
            <person name="Land M."/>
            <person name="Hauser L."/>
            <person name="Kyrpides N."/>
            <person name="Ivanova N."/>
            <person name="Mikhailova N."/>
            <person name="Pagani I."/>
            <person name="Rawat S."/>
            <person name="Mannisto M."/>
            <person name="Haggblom M."/>
            <person name="Woyke T."/>
        </authorList>
    </citation>
    <scope>NUCLEOTIDE SEQUENCE [LARGE SCALE GENOMIC DNA]</scope>
    <source>
        <strain evidence="19">ATCC BAA-1857 / DSM 23137 / MP5ACTX8</strain>
    </source>
</reference>
<keyword evidence="12" id="KW-0238">DNA-binding</keyword>
<keyword evidence="10" id="KW-0067">ATP-binding</keyword>
<keyword evidence="13" id="KW-0234">DNA repair</keyword>
<proteinExistence type="inferred from homology"/>
<dbReference type="EMBL" id="CP003130">
    <property type="protein sequence ID" value="AEU36725.1"/>
    <property type="molecule type" value="Genomic_DNA"/>
</dbReference>
<keyword evidence="11" id="KW-0267">Excision nuclease</keyword>
<dbReference type="SUPFAM" id="SSF52540">
    <property type="entry name" value="P-loop containing nucleoside triphosphate hydrolases"/>
    <property type="match status" value="2"/>
</dbReference>
<sequence length="1007" mass="109835" precursor="true">MATPAANDKIVIRGARTHNLKSIDVDIPHNSLTVVSGVSGSGKSSLAFDTVYAEGQRRYVESLSAYARQFLERIEKPDVDHMDGLAPAIAIKQKNQTRNPRSTVATATEIYDYLRLLYARCGTVTCLHCGGIVRHDTVDEIVTRVLAQPEGTRVYALFPVVRREIKFEPMQGPSVDAEAAAGAPVKKAPKKTAKAKKETTPVAVDVTDAIKERLGELRRRGYNRLWQASEDGEGSGRIVEFSTPESLLELDFRAVEKRPIYVLTDRLALSIDIRSRLVDAIETGYREAGEIVFRTVPREDDEQAETLRFSAAFECSTCHRAYREPEPRLFSFNNPFGACPRCQGFGNTIDFDPGLIIPDKSKTLDEGAIDPWTKPKYRAHHGEMKRAAKTAGIPTDVPWYDLTEAQQRFIEDGQGSWSGIRGFFADLERKKYKLHVRVFLSRYRGYATCPDCRGQRLRAEARAVLIEGRNICEVSALTITAAEEFFDGLKLTPAQTEIAGKILEEVRQRVHFLEQVGLEYLTLDRLSSTLSGGESQRIQLATSLGSRLVGALYVLDEPSIGLHARDTAKLVTIMEELRDLGNTILVVEHDPDVIRSADYLLDLGPGAGELGGRLLAAGTVDEVRDNPASLTGKYLSGRAKIAIPKHRREPGREKLLLKGARIHNLRGVDLEVPLGLLCCVTGVSGSGKSTIVHQVLYRALMQALGQTEGGDPAHLYRELSGTQYLNDVVLVDQSPIGRTPRSNPVTYIKAFDAIRELFAAQPDSKRKGLSAGSFSFNVPGGRCDVCEGDGTVTVEMQFLADVELPCEECNGTRYKASLLEVKYKGKNIHDVLGMTVKEALVYFAGHPKIVDKLAVLDEVGLGYVRLGQSATTLSGGEAQRVKLAQHLASARSGASGGAGGVKSEAKRVASRILYILDEPTTGLHFEDVATLLSAFRKLIDGGGSLLVIEHNLDVIKSADWVIDMGPEGGSGGGHVVATGTPEEIVKVTGSHTGKWLATVLGDGNERA</sequence>
<dbReference type="Gene3D" id="1.10.8.280">
    <property type="entry name" value="ABC transporter ATPase domain-like"/>
    <property type="match status" value="1"/>
</dbReference>
<dbReference type="Gene3D" id="1.20.1580.10">
    <property type="entry name" value="ABC transporter ATPase like domain"/>
    <property type="match status" value="2"/>
</dbReference>
<dbReference type="InterPro" id="IPR013815">
    <property type="entry name" value="ATP_grasp_subdomain_1"/>
</dbReference>
<dbReference type="PROSITE" id="PS00211">
    <property type="entry name" value="ABC_TRANSPORTER_1"/>
    <property type="match status" value="1"/>
</dbReference>
<comment type="similarity">
    <text evidence="14">Belongs to the ABC transporter superfamily. UvrA family.</text>
</comment>
<dbReference type="GO" id="GO:0009380">
    <property type="term" value="C:excinuclease repair complex"/>
    <property type="evidence" value="ECO:0007669"/>
    <property type="project" value="InterPro"/>
</dbReference>
<dbReference type="GO" id="GO:0005524">
    <property type="term" value="F:ATP binding"/>
    <property type="evidence" value="ECO:0007669"/>
    <property type="project" value="UniProtKB-KW"/>
</dbReference>
<evidence type="ECO:0000256" key="13">
    <source>
        <dbReference type="ARBA" id="ARBA00023204"/>
    </source>
</evidence>
<dbReference type="STRING" id="682795.AciX8_2408"/>
<dbReference type="Gene3D" id="3.40.50.300">
    <property type="entry name" value="P-loop containing nucleotide triphosphate hydrolases"/>
    <property type="match status" value="2"/>
</dbReference>
<evidence type="ECO:0000256" key="3">
    <source>
        <dbReference type="ARBA" id="ARBA00022723"/>
    </source>
</evidence>
<dbReference type="InterPro" id="IPR004602">
    <property type="entry name" value="UvrA"/>
</dbReference>
<dbReference type="Pfam" id="PF17755">
    <property type="entry name" value="UvrA_DNA-bind"/>
    <property type="match status" value="1"/>
</dbReference>
<dbReference type="HOGENOM" id="CLU_001370_0_2_0"/>
<evidence type="ECO:0000259" key="17">
    <source>
        <dbReference type="PROSITE" id="PS50893"/>
    </source>
</evidence>
<keyword evidence="5" id="KW-0547">Nucleotide-binding</keyword>
<evidence type="ECO:0000256" key="15">
    <source>
        <dbReference type="ARBA" id="ARBA00039316"/>
    </source>
</evidence>
<gene>
    <name evidence="18" type="ordered locus">AciX8_2408</name>
</gene>
<dbReference type="Gene3D" id="3.30.1490.20">
    <property type="entry name" value="ATP-grasp fold, A domain"/>
    <property type="match status" value="1"/>
</dbReference>
<evidence type="ECO:0000256" key="7">
    <source>
        <dbReference type="ARBA" id="ARBA00022769"/>
    </source>
</evidence>
<keyword evidence="9" id="KW-0862">Zinc</keyword>
<evidence type="ECO:0000256" key="10">
    <source>
        <dbReference type="ARBA" id="ARBA00022840"/>
    </source>
</evidence>
<dbReference type="PANTHER" id="PTHR43152:SF3">
    <property type="entry name" value="UVRABC SYSTEM PROTEIN A"/>
    <property type="match status" value="1"/>
</dbReference>
<keyword evidence="2" id="KW-0963">Cytoplasm</keyword>
<keyword evidence="3" id="KW-0479">Metal-binding</keyword>
<dbReference type="InterPro" id="IPR041552">
    <property type="entry name" value="UvrA_DNA-bd"/>
</dbReference>
<evidence type="ECO:0000256" key="5">
    <source>
        <dbReference type="ARBA" id="ARBA00022741"/>
    </source>
</evidence>
<evidence type="ECO:0000256" key="9">
    <source>
        <dbReference type="ARBA" id="ARBA00022833"/>
    </source>
</evidence>